<dbReference type="EMBL" id="CAKOGP040002091">
    <property type="protein sequence ID" value="CAJ1961455.1"/>
    <property type="molecule type" value="Genomic_DNA"/>
</dbReference>
<feature type="region of interest" description="Disordered" evidence="1">
    <location>
        <begin position="1"/>
        <end position="23"/>
    </location>
</feature>
<gene>
    <name evidence="2" type="ORF">CYCCA115_LOCUS19205</name>
</gene>
<feature type="region of interest" description="Disordered" evidence="1">
    <location>
        <begin position="91"/>
        <end position="131"/>
    </location>
</feature>
<keyword evidence="3" id="KW-1185">Reference proteome</keyword>
<proteinExistence type="predicted"/>
<feature type="compositionally biased region" description="Basic and acidic residues" evidence="1">
    <location>
        <begin position="185"/>
        <end position="196"/>
    </location>
</feature>
<sequence length="216" mass="24854">MAPLNTIEPESAQSTRRNRMSGRTVLFREPEEEDFYPATYHLESEKEIRSLWYTADEHQHMLREYKMTTEIQLLVETLQSERAHRLSNILLKAQKRSGRRSPSPTKRIKGSSPRKSNAEKSKMITGSRRRSDSAALSKLIVQLSSQRNRITHLTTSESVKNMIHTISTSNCPPNLVDEESSSSDTTHESEKSGELLRAKQKYNRLFRQLNRALAAR</sequence>
<name>A0AAD2JM70_9STRA</name>
<evidence type="ECO:0000313" key="3">
    <source>
        <dbReference type="Proteomes" id="UP001295423"/>
    </source>
</evidence>
<reference evidence="2" key="1">
    <citation type="submission" date="2023-08" db="EMBL/GenBank/DDBJ databases">
        <authorList>
            <person name="Audoor S."/>
            <person name="Bilcke G."/>
        </authorList>
    </citation>
    <scope>NUCLEOTIDE SEQUENCE</scope>
</reference>
<evidence type="ECO:0000313" key="2">
    <source>
        <dbReference type="EMBL" id="CAJ1961455.1"/>
    </source>
</evidence>
<dbReference type="Proteomes" id="UP001295423">
    <property type="component" value="Unassembled WGS sequence"/>
</dbReference>
<organism evidence="2 3">
    <name type="scientific">Cylindrotheca closterium</name>
    <dbReference type="NCBI Taxonomy" id="2856"/>
    <lineage>
        <taxon>Eukaryota</taxon>
        <taxon>Sar</taxon>
        <taxon>Stramenopiles</taxon>
        <taxon>Ochrophyta</taxon>
        <taxon>Bacillariophyta</taxon>
        <taxon>Bacillariophyceae</taxon>
        <taxon>Bacillariophycidae</taxon>
        <taxon>Bacillariales</taxon>
        <taxon>Bacillariaceae</taxon>
        <taxon>Cylindrotheca</taxon>
    </lineage>
</organism>
<comment type="caution">
    <text evidence="2">The sequence shown here is derived from an EMBL/GenBank/DDBJ whole genome shotgun (WGS) entry which is preliminary data.</text>
</comment>
<protein>
    <submittedName>
        <fullName evidence="2">Uncharacterized protein</fullName>
    </submittedName>
</protein>
<feature type="region of interest" description="Disordered" evidence="1">
    <location>
        <begin position="166"/>
        <end position="196"/>
    </location>
</feature>
<accession>A0AAD2JM70</accession>
<evidence type="ECO:0000256" key="1">
    <source>
        <dbReference type="SAM" id="MobiDB-lite"/>
    </source>
</evidence>
<dbReference type="AlphaFoldDB" id="A0AAD2JM70"/>